<sequence length="268" mass="28776">MCTAVLLRRPGHDWPLILAANRDEMRGRPWQAPARHWPDRPEVVAGLDALSGGSWCGLNDWGVTAAVLNRYGSLGSDAQKRSRGELVLEALDHAEAREAAKALRDLEPGAYRSFNLLVADAREAYWLRNLGDGETPHGGPADSIEVQAVPEGLSMITAGELNDLNDPRVARYLEAFRNAPAPDPETGDWSSWTRLLADRAPASGAGVTSAACFMRDDGFGTLSSNLIALPAPPQSLDAEPRPAEHLFAAGPPSQTPYEPVADVGRTGR</sequence>
<dbReference type="Gene3D" id="3.60.60.10">
    <property type="entry name" value="Penicillin V Acylase, Chain A"/>
    <property type="match status" value="1"/>
</dbReference>
<evidence type="ECO:0000313" key="3">
    <source>
        <dbReference type="Proteomes" id="UP000778970"/>
    </source>
</evidence>
<reference evidence="2" key="1">
    <citation type="submission" date="2017-08" db="EMBL/GenBank/DDBJ databases">
        <authorList>
            <person name="Imhoff J.F."/>
            <person name="Rahn T."/>
            <person name="Kuenzel S."/>
            <person name="Neulinger S.C."/>
        </authorList>
    </citation>
    <scope>NUCLEOTIDE SEQUENCE</scope>
    <source>
        <strain evidence="2">DSM 9154</strain>
    </source>
</reference>
<dbReference type="AlphaFoldDB" id="A0A934V028"/>
<reference evidence="2" key="2">
    <citation type="journal article" date="2020" name="Microorganisms">
        <title>Osmotic Adaptation and Compatible Solute Biosynthesis of Phototrophic Bacteria as Revealed from Genome Analyses.</title>
        <authorList>
            <person name="Imhoff J.F."/>
            <person name="Rahn T."/>
            <person name="Kunzel S."/>
            <person name="Keller A."/>
            <person name="Neulinger S.C."/>
        </authorList>
    </citation>
    <scope>NUCLEOTIDE SEQUENCE</scope>
    <source>
        <strain evidence="2">DSM 9154</strain>
    </source>
</reference>
<dbReference type="Pfam" id="PF05742">
    <property type="entry name" value="TANGO2"/>
    <property type="match status" value="1"/>
</dbReference>
<dbReference type="RefSeq" id="WP_027287880.1">
    <property type="nucleotide sequence ID" value="NZ_NRRE01000023.1"/>
</dbReference>
<evidence type="ECO:0008006" key="4">
    <source>
        <dbReference type="Google" id="ProtNLM"/>
    </source>
</evidence>
<proteinExistence type="predicted"/>
<feature type="region of interest" description="Disordered" evidence="1">
    <location>
        <begin position="231"/>
        <end position="268"/>
    </location>
</feature>
<keyword evidence="3" id="KW-1185">Reference proteome</keyword>
<accession>A0A934V028</accession>
<evidence type="ECO:0000313" key="2">
    <source>
        <dbReference type="EMBL" id="MBK1697363.1"/>
    </source>
</evidence>
<gene>
    <name evidence="2" type="ORF">CKO21_08890</name>
</gene>
<dbReference type="InterPro" id="IPR008551">
    <property type="entry name" value="TANGO2"/>
</dbReference>
<dbReference type="Proteomes" id="UP000778970">
    <property type="component" value="Unassembled WGS sequence"/>
</dbReference>
<dbReference type="EMBL" id="NRRE01000023">
    <property type="protein sequence ID" value="MBK1697363.1"/>
    <property type="molecule type" value="Genomic_DNA"/>
</dbReference>
<organism evidence="2 3">
    <name type="scientific">Rhodovibrio salinarum</name>
    <dbReference type="NCBI Taxonomy" id="1087"/>
    <lineage>
        <taxon>Bacteria</taxon>
        <taxon>Pseudomonadati</taxon>
        <taxon>Pseudomonadota</taxon>
        <taxon>Alphaproteobacteria</taxon>
        <taxon>Rhodospirillales</taxon>
        <taxon>Rhodovibrionaceae</taxon>
        <taxon>Rhodovibrio</taxon>
    </lineage>
</organism>
<dbReference type="PANTHER" id="PTHR17985:SF8">
    <property type="entry name" value="TRANSPORT AND GOLGI ORGANIZATION PROTEIN 2 HOMOLOG"/>
    <property type="match status" value="1"/>
</dbReference>
<dbReference type="PANTHER" id="PTHR17985">
    <property type="entry name" value="SER/THR-RICH PROTEIN T10 IN DGCR REGION"/>
    <property type="match status" value="1"/>
</dbReference>
<evidence type="ECO:0000256" key="1">
    <source>
        <dbReference type="SAM" id="MobiDB-lite"/>
    </source>
</evidence>
<protein>
    <recommendedName>
        <fullName evidence="4">NRDE family protein</fullName>
    </recommendedName>
</protein>
<name>A0A934V028_9PROT</name>
<comment type="caution">
    <text evidence="2">The sequence shown here is derived from an EMBL/GenBank/DDBJ whole genome shotgun (WGS) entry which is preliminary data.</text>
</comment>